<dbReference type="RefSeq" id="WP_061106368.1">
    <property type="nucleotide sequence ID" value="NZ_CADEHJ010000001.1"/>
</dbReference>
<dbReference type="PANTHER" id="PTHR30349:SF41">
    <property type="entry name" value="INTEGRASE_RECOMBINASE PROTEIN MJ0367-RELATED"/>
    <property type="match status" value="1"/>
</dbReference>
<dbReference type="PROSITE" id="PS51898">
    <property type="entry name" value="TYR_RECOMBINASE"/>
    <property type="match status" value="1"/>
</dbReference>
<dbReference type="InterPro" id="IPR004107">
    <property type="entry name" value="Integrase_SAM-like_N"/>
</dbReference>
<gene>
    <name evidence="5" type="ORF">E1W43_09395</name>
</gene>
<comment type="caution">
    <text evidence="5">The sequence shown here is derived from an EMBL/GenBank/DDBJ whole genome shotgun (WGS) entry which is preliminary data.</text>
</comment>
<dbReference type="PROSITE" id="PS51900">
    <property type="entry name" value="CB"/>
    <property type="match status" value="1"/>
</dbReference>
<keyword evidence="3" id="KW-0238">DNA-binding</keyword>
<keyword evidence="4" id="KW-0233">DNA recombination</keyword>
<accession>A0A830MAF1</accession>
<organism evidence="5 6">
    <name type="scientific">Listeria monocytogenes</name>
    <dbReference type="NCBI Taxonomy" id="1639"/>
    <lineage>
        <taxon>Bacteria</taxon>
        <taxon>Bacillati</taxon>
        <taxon>Bacillota</taxon>
        <taxon>Bacilli</taxon>
        <taxon>Bacillales</taxon>
        <taxon>Listeriaceae</taxon>
        <taxon>Listeria</taxon>
    </lineage>
</organism>
<dbReference type="InterPro" id="IPR050090">
    <property type="entry name" value="Tyrosine_recombinase_XerCD"/>
</dbReference>
<dbReference type="Gene3D" id="1.10.443.10">
    <property type="entry name" value="Intergrase catalytic core"/>
    <property type="match status" value="1"/>
</dbReference>
<dbReference type="Pfam" id="PF00589">
    <property type="entry name" value="Phage_integrase"/>
    <property type="match status" value="1"/>
</dbReference>
<evidence type="ECO:0000256" key="3">
    <source>
        <dbReference type="ARBA" id="ARBA00023125"/>
    </source>
</evidence>
<evidence type="ECO:0000313" key="5">
    <source>
        <dbReference type="EMBL" id="EAE2898159.1"/>
    </source>
</evidence>
<dbReference type="GO" id="GO:0003677">
    <property type="term" value="F:DNA binding"/>
    <property type="evidence" value="ECO:0007669"/>
    <property type="project" value="UniProtKB-UniRule"/>
</dbReference>
<dbReference type="CDD" id="cd00397">
    <property type="entry name" value="DNA_BRE_C"/>
    <property type="match status" value="1"/>
</dbReference>
<protein>
    <submittedName>
        <fullName evidence="5">Integrase</fullName>
    </submittedName>
</protein>
<reference evidence="5 6" key="1">
    <citation type="submission" date="2019-03" db="EMBL/GenBank/DDBJ databases">
        <authorList>
            <person name="Ashton P.M."/>
            <person name="Dallman T."/>
            <person name="Nair S."/>
            <person name="De Pinna E."/>
            <person name="Peters T."/>
            <person name="Grant K."/>
        </authorList>
    </citation>
    <scope>NUCLEOTIDE SEQUENCE [LARGE SCALE GENOMIC DNA]</scope>
    <source>
        <strain evidence="5">RL15000271</strain>
    </source>
</reference>
<dbReference type="PANTHER" id="PTHR30349">
    <property type="entry name" value="PHAGE INTEGRASE-RELATED"/>
    <property type="match status" value="1"/>
</dbReference>
<evidence type="ECO:0000256" key="4">
    <source>
        <dbReference type="ARBA" id="ARBA00023172"/>
    </source>
</evidence>
<keyword evidence="2" id="KW-0229">DNA integration</keyword>
<evidence type="ECO:0000256" key="2">
    <source>
        <dbReference type="ARBA" id="ARBA00022908"/>
    </source>
</evidence>
<dbReference type="Gene3D" id="1.10.150.130">
    <property type="match status" value="1"/>
</dbReference>
<dbReference type="AlphaFoldDB" id="A0A830MAF1"/>
<dbReference type="Proteomes" id="UP000401273">
    <property type="component" value="Unassembled WGS sequence"/>
</dbReference>
<dbReference type="GO" id="GO:0015074">
    <property type="term" value="P:DNA integration"/>
    <property type="evidence" value="ECO:0007669"/>
    <property type="project" value="UniProtKB-KW"/>
</dbReference>
<comment type="similarity">
    <text evidence="1">Belongs to the 'phage' integrase family.</text>
</comment>
<dbReference type="InterPro" id="IPR013762">
    <property type="entry name" value="Integrase-like_cat_sf"/>
</dbReference>
<name>A0A830MAF1_LISMN</name>
<dbReference type="InterPro" id="IPR010998">
    <property type="entry name" value="Integrase_recombinase_N"/>
</dbReference>
<dbReference type="GO" id="GO:0006310">
    <property type="term" value="P:DNA recombination"/>
    <property type="evidence" value="ECO:0007669"/>
    <property type="project" value="UniProtKB-KW"/>
</dbReference>
<proteinExistence type="inferred from homology"/>
<evidence type="ECO:0000256" key="1">
    <source>
        <dbReference type="ARBA" id="ARBA00008857"/>
    </source>
</evidence>
<sequence>MYFYAKKELTQQELALLGEGVTYTDAEAIELFIKSRYIKNVRTSTLEFYEVALRTFRRTLTELCIEKRLTDVTAPDIHRVIERWLATLKTTTINSKLTCIRAFYNFLYAQGLTATDVAKKVHKLRVRRKIYDTLERNEIKLIVREFKKNNTFRAFRNLTIFQLLLDTGIRINECLHIKIDDVHDDYIVIAETKNLSQRIVYLSDDMIARLKVYVKVRGQLATSFLFVNIEDERLQSRTFQEHLQSMARLCGINKSVSPHMCRRTYAKQAVLAGIDPFSLASLLGHSSIEVTKQYVQLWGSDLKNQAKLKADYGDIFK</sequence>
<dbReference type="SUPFAM" id="SSF56349">
    <property type="entry name" value="DNA breaking-rejoining enzymes"/>
    <property type="match status" value="1"/>
</dbReference>
<dbReference type="InterPro" id="IPR044068">
    <property type="entry name" value="CB"/>
</dbReference>
<evidence type="ECO:0000313" key="6">
    <source>
        <dbReference type="Proteomes" id="UP000401273"/>
    </source>
</evidence>
<dbReference type="Pfam" id="PF02899">
    <property type="entry name" value="Phage_int_SAM_1"/>
    <property type="match status" value="1"/>
</dbReference>
<dbReference type="EMBL" id="AAARLF010000004">
    <property type="protein sequence ID" value="EAE2898159.1"/>
    <property type="molecule type" value="Genomic_DNA"/>
</dbReference>
<dbReference type="InterPro" id="IPR011010">
    <property type="entry name" value="DNA_brk_join_enz"/>
</dbReference>
<dbReference type="InterPro" id="IPR002104">
    <property type="entry name" value="Integrase_catalytic"/>
</dbReference>